<dbReference type="Pfam" id="PF05402">
    <property type="entry name" value="PqqD"/>
    <property type="match status" value="1"/>
</dbReference>
<accession>A0A921GCY5</accession>
<reference evidence="1" key="2">
    <citation type="submission" date="2021-09" db="EMBL/GenBank/DDBJ databases">
        <authorList>
            <person name="Gilroy R."/>
        </authorList>
    </citation>
    <scope>NUCLEOTIDE SEQUENCE</scope>
    <source>
        <strain evidence="1">CHK193-16274</strain>
    </source>
</reference>
<protein>
    <submittedName>
        <fullName evidence="1">PqqD family peptide modification chaperone</fullName>
    </submittedName>
</protein>
<dbReference type="InterPro" id="IPR008792">
    <property type="entry name" value="PQQD"/>
</dbReference>
<organism evidence="1 2">
    <name type="scientific">Thomasclavelia spiroformis</name>
    <dbReference type="NCBI Taxonomy" id="29348"/>
    <lineage>
        <taxon>Bacteria</taxon>
        <taxon>Bacillati</taxon>
        <taxon>Bacillota</taxon>
        <taxon>Erysipelotrichia</taxon>
        <taxon>Erysipelotrichales</taxon>
        <taxon>Coprobacillaceae</taxon>
        <taxon>Thomasclavelia</taxon>
    </lineage>
</organism>
<gene>
    <name evidence="1" type="ORF">K8V91_04825</name>
</gene>
<name>A0A921GCY5_9FIRM</name>
<evidence type="ECO:0000313" key="2">
    <source>
        <dbReference type="Proteomes" id="UP000749320"/>
    </source>
</evidence>
<evidence type="ECO:0000313" key="1">
    <source>
        <dbReference type="EMBL" id="HJF40229.1"/>
    </source>
</evidence>
<dbReference type="AlphaFoldDB" id="A0A921GCY5"/>
<dbReference type="EMBL" id="DYWV01000162">
    <property type="protein sequence ID" value="HJF40229.1"/>
    <property type="molecule type" value="Genomic_DNA"/>
</dbReference>
<reference evidence="1" key="1">
    <citation type="journal article" date="2021" name="PeerJ">
        <title>Extensive microbial diversity within the chicken gut microbiome revealed by metagenomics and culture.</title>
        <authorList>
            <person name="Gilroy R."/>
            <person name="Ravi A."/>
            <person name="Getino M."/>
            <person name="Pursley I."/>
            <person name="Horton D.L."/>
            <person name="Alikhan N.F."/>
            <person name="Baker D."/>
            <person name="Gharbi K."/>
            <person name="Hall N."/>
            <person name="Watson M."/>
            <person name="Adriaenssens E.M."/>
            <person name="Foster-Nyarko E."/>
            <person name="Jarju S."/>
            <person name="Secka A."/>
            <person name="Antonio M."/>
            <person name="Oren A."/>
            <person name="Chaudhuri R.R."/>
            <person name="La Ragione R."/>
            <person name="Hildebrand F."/>
            <person name="Pallen M.J."/>
        </authorList>
    </citation>
    <scope>NUCLEOTIDE SEQUENCE</scope>
    <source>
        <strain evidence="1">CHK193-16274</strain>
    </source>
</reference>
<proteinExistence type="predicted"/>
<dbReference type="Proteomes" id="UP000749320">
    <property type="component" value="Unassembled WGS sequence"/>
</dbReference>
<sequence length="261" mass="31177">MIYKKIENSYIGMLREEEDKTWLFYPRSFSKPHFMNKLVHEIWGLIDNTSAEEIAHVLEKRYPNVDKQRILNDVKNTLSYFINLEMIKEEEMEKKQMELTLFEEADFSRASEFIIREIKSNLDNSFLFYPEQYKGEKTRGYYRAINMRTNHFHEIEVFLKVTDKYTDELQGVLGVYICPNNCVVYITTAIFSDKECLKEAINKLEIMLLNQNVKEIKVKFSDMDSEFKNEWEKINFSKESIIFKEAQDGCDYVIYGKEILN</sequence>
<comment type="caution">
    <text evidence="1">The sequence shown here is derived from an EMBL/GenBank/DDBJ whole genome shotgun (WGS) entry which is preliminary data.</text>
</comment>